<dbReference type="AlphaFoldDB" id="A0A816HKH8"/>
<protein>
    <recommendedName>
        <fullName evidence="3">UvrD-like helicase C-terminal domain-containing protein</fullName>
    </recommendedName>
</protein>
<dbReference type="Proteomes" id="UP000663828">
    <property type="component" value="Unassembled WGS sequence"/>
</dbReference>
<name>A0A816HKH8_ADIRI</name>
<evidence type="ECO:0000313" key="2">
    <source>
        <dbReference type="Proteomes" id="UP000663828"/>
    </source>
</evidence>
<proteinExistence type="predicted"/>
<dbReference type="SUPFAM" id="SSF52540">
    <property type="entry name" value="P-loop containing nucleoside triphosphate hydrolases"/>
    <property type="match status" value="1"/>
</dbReference>
<evidence type="ECO:0000313" key="1">
    <source>
        <dbReference type="EMBL" id="CAF1689605.1"/>
    </source>
</evidence>
<gene>
    <name evidence="1" type="ORF">XAT740_LOCUS63378</name>
</gene>
<dbReference type="InterPro" id="IPR027417">
    <property type="entry name" value="P-loop_NTPase"/>
</dbReference>
<evidence type="ECO:0008006" key="3">
    <source>
        <dbReference type="Google" id="ProtNLM"/>
    </source>
</evidence>
<reference evidence="1" key="1">
    <citation type="submission" date="2021-02" db="EMBL/GenBank/DDBJ databases">
        <authorList>
            <person name="Nowell W R."/>
        </authorList>
    </citation>
    <scope>NUCLEOTIDE SEQUENCE</scope>
</reference>
<organism evidence="1 2">
    <name type="scientific">Adineta ricciae</name>
    <name type="common">Rotifer</name>
    <dbReference type="NCBI Taxonomy" id="249248"/>
    <lineage>
        <taxon>Eukaryota</taxon>
        <taxon>Metazoa</taxon>
        <taxon>Spiralia</taxon>
        <taxon>Gnathifera</taxon>
        <taxon>Rotifera</taxon>
        <taxon>Eurotatoria</taxon>
        <taxon>Bdelloidea</taxon>
        <taxon>Adinetida</taxon>
        <taxon>Adinetidae</taxon>
        <taxon>Adineta</taxon>
    </lineage>
</organism>
<dbReference type="EMBL" id="CAJNOR010019446">
    <property type="protein sequence ID" value="CAF1689605.1"/>
    <property type="molecule type" value="Genomic_DNA"/>
</dbReference>
<dbReference type="PANTHER" id="PTHR23274:SF11">
    <property type="entry name" value="ATP-DEPENDENT DNA HELICASE PIF1"/>
    <property type="match status" value="1"/>
</dbReference>
<keyword evidence="2" id="KW-1185">Reference proteome</keyword>
<comment type="caution">
    <text evidence="1">The sequence shown here is derived from an EMBL/GenBank/DDBJ whole genome shotgun (WGS) entry which is preliminary data.</text>
</comment>
<accession>A0A816HKH8</accession>
<dbReference type="CDD" id="cd18809">
    <property type="entry name" value="SF1_C_RecD"/>
    <property type="match status" value="1"/>
</dbReference>
<feature type="non-terminal residue" evidence="1">
    <location>
        <position position="197"/>
    </location>
</feature>
<dbReference type="PANTHER" id="PTHR23274">
    <property type="entry name" value="DNA HELICASE-RELATED"/>
    <property type="match status" value="1"/>
</dbReference>
<sequence length="197" mass="21649">MPVLLQENIACELGLSNGAQGIFRELIYDRVSEPTTGTNEEAFTPDTVFIRNAQYALVEIAKSKISKLGSLEPLVVPIPTIEKTFDVDLEKLYSDKGAVMKLFKDRKLKASISVKRKALPLIPAYSITTHKSQGQTLPKIVIDLNMPPGTVEVASAYVPLSRVQQLSDLVILQDFSVDALRVKPSKGQIAEINRLAT</sequence>